<organism evidence="6 7">
    <name type="scientific">Aspergillus bertholletiae</name>
    <dbReference type="NCBI Taxonomy" id="1226010"/>
    <lineage>
        <taxon>Eukaryota</taxon>
        <taxon>Fungi</taxon>
        <taxon>Dikarya</taxon>
        <taxon>Ascomycota</taxon>
        <taxon>Pezizomycotina</taxon>
        <taxon>Eurotiomycetes</taxon>
        <taxon>Eurotiomycetidae</taxon>
        <taxon>Eurotiales</taxon>
        <taxon>Aspergillaceae</taxon>
        <taxon>Aspergillus</taxon>
        <taxon>Aspergillus subgen. Circumdati</taxon>
    </lineage>
</organism>
<dbReference type="PANTHER" id="PTHR10272">
    <property type="entry name" value="PLATELET-ACTIVATING FACTOR ACETYLHYDROLASE"/>
    <property type="match status" value="1"/>
</dbReference>
<evidence type="ECO:0000256" key="3">
    <source>
        <dbReference type="ARBA" id="ARBA00022963"/>
    </source>
</evidence>
<evidence type="ECO:0000256" key="2">
    <source>
        <dbReference type="ARBA" id="ARBA00022801"/>
    </source>
</evidence>
<evidence type="ECO:0000256" key="1">
    <source>
        <dbReference type="ARBA" id="ARBA00013201"/>
    </source>
</evidence>
<name>A0A5N7B4N4_9EURO</name>
<dbReference type="EMBL" id="ML736231">
    <property type="protein sequence ID" value="KAE8376961.1"/>
    <property type="molecule type" value="Genomic_DNA"/>
</dbReference>
<evidence type="ECO:0000313" key="7">
    <source>
        <dbReference type="Proteomes" id="UP000326198"/>
    </source>
</evidence>
<keyword evidence="3" id="KW-0442">Lipid degradation</keyword>
<evidence type="ECO:0000256" key="4">
    <source>
        <dbReference type="ARBA" id="ARBA00023098"/>
    </source>
</evidence>
<dbReference type="SUPFAM" id="SSF53474">
    <property type="entry name" value="alpha/beta-Hydrolases"/>
    <property type="match status" value="1"/>
</dbReference>
<dbReference type="EC" id="3.1.1.47" evidence="1"/>
<reference evidence="6 7" key="1">
    <citation type="submission" date="2019-04" db="EMBL/GenBank/DDBJ databases">
        <title>Friends and foes A comparative genomics studyof 23 Aspergillus species from section Flavi.</title>
        <authorList>
            <consortium name="DOE Joint Genome Institute"/>
            <person name="Kjaerbolling I."/>
            <person name="Vesth T."/>
            <person name="Frisvad J.C."/>
            <person name="Nybo J.L."/>
            <person name="Theobald S."/>
            <person name="Kildgaard S."/>
            <person name="Isbrandt T."/>
            <person name="Kuo A."/>
            <person name="Sato A."/>
            <person name="Lyhne E.K."/>
            <person name="Kogle M.E."/>
            <person name="Wiebenga A."/>
            <person name="Kun R.S."/>
            <person name="Lubbers R.J."/>
            <person name="Makela M.R."/>
            <person name="Barry K."/>
            <person name="Chovatia M."/>
            <person name="Clum A."/>
            <person name="Daum C."/>
            <person name="Haridas S."/>
            <person name="He G."/>
            <person name="LaButti K."/>
            <person name="Lipzen A."/>
            <person name="Mondo S."/>
            <person name="Riley R."/>
            <person name="Salamov A."/>
            <person name="Simmons B.A."/>
            <person name="Magnuson J.K."/>
            <person name="Henrissat B."/>
            <person name="Mortensen U.H."/>
            <person name="Larsen T.O."/>
            <person name="Devries R.P."/>
            <person name="Grigoriev I.V."/>
            <person name="Machida M."/>
            <person name="Baker S.E."/>
            <person name="Andersen M.R."/>
        </authorList>
    </citation>
    <scope>NUCLEOTIDE SEQUENCE [LARGE SCALE GENOMIC DNA]</scope>
    <source>
        <strain evidence="6 7">IBT 29228</strain>
    </source>
</reference>
<dbReference type="OrthoDB" id="2363873at2759"/>
<keyword evidence="5" id="KW-0732">Signal</keyword>
<dbReference type="GO" id="GO:0003847">
    <property type="term" value="F:1-alkyl-2-acetylglycerophosphocholine esterase activity"/>
    <property type="evidence" value="ECO:0007669"/>
    <property type="project" value="UniProtKB-EC"/>
</dbReference>
<dbReference type="GO" id="GO:0016042">
    <property type="term" value="P:lipid catabolic process"/>
    <property type="evidence" value="ECO:0007669"/>
    <property type="project" value="UniProtKB-KW"/>
</dbReference>
<evidence type="ECO:0000313" key="6">
    <source>
        <dbReference type="EMBL" id="KAE8376961.1"/>
    </source>
</evidence>
<dbReference type="InterPro" id="IPR029058">
    <property type="entry name" value="AB_hydrolase_fold"/>
</dbReference>
<dbReference type="Gene3D" id="3.40.50.1820">
    <property type="entry name" value="alpha/beta hydrolase"/>
    <property type="match status" value="1"/>
</dbReference>
<proteinExistence type="predicted"/>
<keyword evidence="7" id="KW-1185">Reference proteome</keyword>
<gene>
    <name evidence="6" type="ORF">BDV26DRAFT_282240</name>
</gene>
<dbReference type="Proteomes" id="UP000326198">
    <property type="component" value="Unassembled WGS sequence"/>
</dbReference>
<feature type="signal peptide" evidence="5">
    <location>
        <begin position="1"/>
        <end position="16"/>
    </location>
</feature>
<dbReference type="Pfam" id="PF03403">
    <property type="entry name" value="PAF-AH_p_II"/>
    <property type="match status" value="2"/>
</dbReference>
<protein>
    <recommendedName>
        <fullName evidence="1">1-alkyl-2-acetylglycerophosphocholine esterase</fullName>
        <ecNumber evidence="1">3.1.1.47</ecNumber>
    </recommendedName>
</protein>
<feature type="chain" id="PRO_5024902342" description="1-alkyl-2-acetylglycerophosphocholine esterase" evidence="5">
    <location>
        <begin position="17"/>
        <end position="370"/>
    </location>
</feature>
<dbReference type="AlphaFoldDB" id="A0A5N7B4N4"/>
<evidence type="ECO:0000256" key="5">
    <source>
        <dbReference type="SAM" id="SignalP"/>
    </source>
</evidence>
<sequence length="370" mass="40137">MAWSIIILFFAALSQAGTHLPGPSGPCRVQATHTKLLDSSRIDPFSPARANRAIMVTSYVPVNCGHTKFDSYLTPHTEAVTDRLFRSYGMPSGTTIKGFQIESGFDPLANASSVDKKYPVVIFSPGLTGSRLYYSLILESVASTGVVVVAVDHPYDASSVDFPDASVIYSANLSSADPLTLNTRVEDVIFTLDQLHENPQLVPSQFTGTLELDKVAIVGHSFGGATAAAAMLNEARFAGGLNLDGALWGPVLERGLDRPFINFGQVNLPQEGNDSWQKIWPRLRGFRRQIQLADSVHLTFTDFPLIRDAAGWPVKAKQATSGLLGSLSGLRVRAILTEYIAVSARYFITGEKSRLLDGPSDLYPEVKYVA</sequence>
<keyword evidence="2 6" id="KW-0378">Hydrolase</keyword>
<accession>A0A5N7B4N4</accession>
<keyword evidence="4" id="KW-0443">Lipid metabolism</keyword>
<dbReference type="PANTHER" id="PTHR10272:SF14">
    <property type="entry name" value="PAF ACETYLHYDROLASE FAMILY PROTEIN"/>
    <property type="match status" value="1"/>
</dbReference>